<feature type="repeat" description="WD" evidence="3">
    <location>
        <begin position="338"/>
        <end position="379"/>
    </location>
</feature>
<name>A0AAV8R5Q0_ENSVE</name>
<evidence type="ECO:0000313" key="6">
    <source>
        <dbReference type="Proteomes" id="UP001222027"/>
    </source>
</evidence>
<keyword evidence="1 3" id="KW-0853">WD repeat</keyword>
<feature type="region of interest" description="Disordered" evidence="4">
    <location>
        <begin position="423"/>
        <end position="492"/>
    </location>
</feature>
<dbReference type="EMBL" id="JAQQAF010000003">
    <property type="protein sequence ID" value="KAJ8497476.1"/>
    <property type="molecule type" value="Genomic_DNA"/>
</dbReference>
<keyword evidence="6" id="KW-1185">Reference proteome</keyword>
<accession>A0AAV8R5Q0</accession>
<evidence type="ECO:0000256" key="4">
    <source>
        <dbReference type="SAM" id="MobiDB-lite"/>
    </source>
</evidence>
<dbReference type="InterPro" id="IPR036322">
    <property type="entry name" value="WD40_repeat_dom_sf"/>
</dbReference>
<comment type="caution">
    <text evidence="5">The sequence shown here is derived from an EMBL/GenBank/DDBJ whole genome shotgun (WGS) entry which is preliminary data.</text>
</comment>
<evidence type="ECO:0000256" key="3">
    <source>
        <dbReference type="PROSITE-ProRule" id="PRU00221"/>
    </source>
</evidence>
<evidence type="ECO:0008006" key="7">
    <source>
        <dbReference type="Google" id="ProtNLM"/>
    </source>
</evidence>
<dbReference type="GO" id="GO:0042273">
    <property type="term" value="P:ribosomal large subunit biogenesis"/>
    <property type="evidence" value="ECO:0007669"/>
    <property type="project" value="InterPro"/>
</dbReference>
<dbReference type="InterPro" id="IPR037379">
    <property type="entry name" value="WDR74/Nsa1"/>
</dbReference>
<dbReference type="AlphaFoldDB" id="A0AAV8R5Q0"/>
<evidence type="ECO:0000256" key="2">
    <source>
        <dbReference type="ARBA" id="ARBA00022737"/>
    </source>
</evidence>
<dbReference type="SMART" id="SM00320">
    <property type="entry name" value="WD40"/>
    <property type="match status" value="2"/>
</dbReference>
<keyword evidence="2" id="KW-0677">Repeat</keyword>
<gene>
    <name evidence="5" type="ORF">OPV22_008028</name>
</gene>
<dbReference type="GO" id="GO:0005730">
    <property type="term" value="C:nucleolus"/>
    <property type="evidence" value="ECO:0007669"/>
    <property type="project" value="InterPro"/>
</dbReference>
<organism evidence="5 6">
    <name type="scientific">Ensete ventricosum</name>
    <name type="common">Abyssinian banana</name>
    <name type="synonym">Musa ensete</name>
    <dbReference type="NCBI Taxonomy" id="4639"/>
    <lineage>
        <taxon>Eukaryota</taxon>
        <taxon>Viridiplantae</taxon>
        <taxon>Streptophyta</taxon>
        <taxon>Embryophyta</taxon>
        <taxon>Tracheophyta</taxon>
        <taxon>Spermatophyta</taxon>
        <taxon>Magnoliopsida</taxon>
        <taxon>Liliopsida</taxon>
        <taxon>Zingiberales</taxon>
        <taxon>Musaceae</taxon>
        <taxon>Ensete</taxon>
    </lineage>
</organism>
<dbReference type="InterPro" id="IPR015943">
    <property type="entry name" value="WD40/YVTN_repeat-like_dom_sf"/>
</dbReference>
<dbReference type="PANTHER" id="PTHR16038:SF4">
    <property type="entry name" value="WD REPEAT-CONTAINING PROTEIN 74"/>
    <property type="match status" value="1"/>
</dbReference>
<dbReference type="SUPFAM" id="SSF50978">
    <property type="entry name" value="WD40 repeat-like"/>
    <property type="match status" value="1"/>
</dbReference>
<dbReference type="Proteomes" id="UP001222027">
    <property type="component" value="Unassembled WGS sequence"/>
</dbReference>
<dbReference type="PROSITE" id="PS00678">
    <property type="entry name" value="WD_REPEATS_1"/>
    <property type="match status" value="1"/>
</dbReference>
<evidence type="ECO:0000313" key="5">
    <source>
        <dbReference type="EMBL" id="KAJ8497476.1"/>
    </source>
</evidence>
<dbReference type="PROSITE" id="PS50082">
    <property type="entry name" value="WD_REPEATS_2"/>
    <property type="match status" value="1"/>
</dbReference>
<dbReference type="InterPro" id="IPR001680">
    <property type="entry name" value="WD40_rpt"/>
</dbReference>
<proteinExistence type="predicted"/>
<evidence type="ECO:0000256" key="1">
    <source>
        <dbReference type="ARBA" id="ARBA00022574"/>
    </source>
</evidence>
<dbReference type="GO" id="GO:0030687">
    <property type="term" value="C:preribosome, large subunit precursor"/>
    <property type="evidence" value="ECO:0007669"/>
    <property type="project" value="TreeGrafter"/>
</dbReference>
<dbReference type="InterPro" id="IPR019775">
    <property type="entry name" value="WD40_repeat_CS"/>
</dbReference>
<feature type="compositionally biased region" description="Basic residues" evidence="4">
    <location>
        <begin position="434"/>
        <end position="448"/>
    </location>
</feature>
<dbReference type="Gene3D" id="2.130.10.10">
    <property type="entry name" value="YVTN repeat-like/Quinoprotein amine dehydrogenase"/>
    <property type="match status" value="1"/>
</dbReference>
<reference evidence="5 6" key="1">
    <citation type="submission" date="2022-12" db="EMBL/GenBank/DDBJ databases">
        <title>Chromosome-scale assembly of the Ensete ventricosum genome.</title>
        <authorList>
            <person name="Dussert Y."/>
            <person name="Stocks J."/>
            <person name="Wendawek A."/>
            <person name="Woldeyes F."/>
            <person name="Nichols R.A."/>
            <person name="Borrell J.S."/>
        </authorList>
    </citation>
    <scope>NUCLEOTIDE SEQUENCE [LARGE SCALE GENOMIC DNA]</scope>
    <source>
        <strain evidence="6">cv. Maze</strain>
        <tissue evidence="5">Seeds</tissue>
    </source>
</reference>
<dbReference type="CDD" id="cd22857">
    <property type="entry name" value="WDR74"/>
    <property type="match status" value="1"/>
</dbReference>
<sequence>MLQGFEFWDGGVDAQNAVLIELSGRLRADPSFEEPKGYKKMPRTSAVECPGCAPLRALTTDVLGLVKVVEARGKTGIPKVVETWGQPDALSCVLAASYSDRRTDPLLAVARKNGLVEFLNPINGEALGITKIDQPRSLDGSLYDDHVVGLHLFKTKGVDDPSRSVSLLTCLERGNACLRSIPIRDALENSITASPSTWNICSSGKIICSSVDKSENYALFGGKGIELNMWDLGNCSKIWTAKSPPSNSLGIFSPTWFTAATFLSEDDHRKVVAGTNNHQVRLYDTSAQRRPVISVDFRESPIKAVCEDLDGYTVYVGNGSGDLASFDMRTGKLIGCFIGKCSGSIRSIARHPEFPMIASCGLDNYLRVWDAKTRQLLSAVFLKQHLTNVVIDSHFSDEGSEGHTCDQQADLQVRDDTEIVDNNELPISSSGKASKVKRVGKVKKKRKTRDQYDDETGEAHVSSQADSKDNIVLPPIKQEKSHQVSTARGSSGKIARRICHEGMVIKKVAV</sequence>
<protein>
    <recommendedName>
        <fullName evidence="7">Transducin/WD40 repeat-like superfamily protein</fullName>
    </recommendedName>
</protein>
<dbReference type="PANTHER" id="PTHR16038">
    <property type="entry name" value="NOP SEVEN ASSOCIATED PROTEIN 1"/>
    <property type="match status" value="1"/>
</dbReference>